<dbReference type="SMART" id="SM00698">
    <property type="entry name" value="MORN"/>
    <property type="match status" value="9"/>
</dbReference>
<feature type="compositionally biased region" description="Basic residues" evidence="3">
    <location>
        <begin position="910"/>
        <end position="922"/>
    </location>
</feature>
<feature type="compositionally biased region" description="Low complexity" evidence="3">
    <location>
        <begin position="997"/>
        <end position="1023"/>
    </location>
</feature>
<keyword evidence="1" id="KW-0677">Repeat</keyword>
<dbReference type="EMBL" id="GL832964">
    <property type="protein sequence ID" value="EGD72930.1"/>
    <property type="molecule type" value="Genomic_DNA"/>
</dbReference>
<feature type="compositionally biased region" description="Low complexity" evidence="3">
    <location>
        <begin position="923"/>
        <end position="943"/>
    </location>
</feature>
<protein>
    <submittedName>
        <fullName evidence="4">Uncharacterized protein</fullName>
    </submittedName>
</protein>
<dbReference type="PROSITE" id="PS50297">
    <property type="entry name" value="ANK_REP_REGION"/>
    <property type="match status" value="2"/>
</dbReference>
<dbReference type="InterPro" id="IPR053064">
    <property type="entry name" value="Ankyrin-MYND_domain-protein"/>
</dbReference>
<feature type="compositionally biased region" description="Polar residues" evidence="3">
    <location>
        <begin position="776"/>
        <end position="790"/>
    </location>
</feature>
<dbReference type="Pfam" id="PF02493">
    <property type="entry name" value="MORN"/>
    <property type="match status" value="7"/>
</dbReference>
<sequence>MNGEGVLLASGGVYHGTIQDGRPEGIGRVEWPQRPRSAASYHGELQRGVRSGRGQLVTTEDITFTGAFKDNMRHGDGVHTLNGRVRYEGHFVDGHIHGRGSCVYDNYLEYNGDFKNGVIHGEGTMRFADGATYTGSFHEGMRHGDGRMTWSDGDKYVGAYRNDLRHGLGTYTWNTGQRYHGHFMDGKRNGLGVFTWPDGATFCGNFEDDRRSGPGVLCHEDGSVDAGLWDGSQLWRLLPVQSVLNELRENDDAKLLKAIKLKRRVVEGMLTKMSKKAMEYAQRGETRMLEHSLRRCKVHQDVSNEYGVNLLMFAACNNHTDTVRMLLDFGAAINLLTVDGVSTLNLSYHVAWSRCLDLLPYSSTLRHPDTTIPSPQAMHPTYELLLERGADPDLSSFPSPVLIAAINNADVHMCQLLLASGCNPNIIDPKDASQQTPILRVARLLLQHDAHSDDDLLRRRLAIMRLLLQAGTQLNRADADGATVLHALASVSLPDASLLITEIIGQDASVDQLDDDGYTPLARAVIAGNLANIEALLSNNADPNVHVGANRDLPINLAITAHPNQDDDELRFNLVSVLLKNSADPTFSVPVVVNGGDVARGTVMDSVHIRLQTTGSRGMYSKRLSSFDPSRSLTRKKSSMMPPRHARDMALCELLTNSIRDLLLKRQSFNDIELCAQCGRSYKQRLMPFSGSAHIFFCGERCKMRALNGDHRKALLASLKSTDPNRWKFLQLADEPHLVWRGDTISEVHRAVTAPPDYHLTSPGKAVRRRKPSAIVSASDSMKQASVVSQLSPAPSLAKPLPNTRSLISMHAAKLQSGSSDTSPDRHQHEDATHAPSPKARAKSTSSPPSARKKRMVHAHTTTTLKVMAPSRAARTVERLPGPPPVHLARPSSAASSRSSRPATPSGLSPHRRKQQQQHHHQQQQQQQHQQQQQQHQQQQQQQQRHHHQQQQPRQRVMSGGGNALARSLPAGALRRSQSIPVKAMSPAAAADGWTRATPKAATATTAPATTAAATTATTAATASSVRGSSSTVANDNSGSGGNARSRSRSSVSSRRRNSGSDGDSRRASVNAAIIMTINVYTVTPINTTTAQS</sequence>
<dbReference type="PANTHER" id="PTHR15897">
    <property type="entry name" value="ANKYRIN REPEAT AND MYND DOMAIN PROTEIN 1"/>
    <property type="match status" value="1"/>
</dbReference>
<feature type="repeat" description="ANK" evidence="2">
    <location>
        <begin position="516"/>
        <end position="548"/>
    </location>
</feature>
<reference evidence="4" key="1">
    <citation type="submission" date="2009-08" db="EMBL/GenBank/DDBJ databases">
        <title>Annotation of Salpingoeca rosetta.</title>
        <authorList>
            <consortium name="The Broad Institute Genome Sequencing Platform"/>
            <person name="Russ C."/>
            <person name="Cuomo C."/>
            <person name="Burger G."/>
            <person name="Gray M.W."/>
            <person name="Holland P.W.H."/>
            <person name="King N."/>
            <person name="Lang F.B.F."/>
            <person name="Roger A.J."/>
            <person name="Ruiz-Trillo I."/>
            <person name="Young S.K."/>
            <person name="Zeng Q."/>
            <person name="Gargeya S."/>
            <person name="Alvarado L."/>
            <person name="Berlin A."/>
            <person name="Chapman S.B."/>
            <person name="Chen Z."/>
            <person name="Freedman E."/>
            <person name="Gellesch M."/>
            <person name="Goldberg J."/>
            <person name="Griggs A."/>
            <person name="Gujja S."/>
            <person name="Heilman E."/>
            <person name="Heiman D."/>
            <person name="Howarth C."/>
            <person name="Mehta T."/>
            <person name="Neiman D."/>
            <person name="Pearson M."/>
            <person name="Roberts A."/>
            <person name="Saif S."/>
            <person name="Shea T."/>
            <person name="Shenoy N."/>
            <person name="Sisk P."/>
            <person name="Stolte C."/>
            <person name="Sykes S."/>
            <person name="White J."/>
            <person name="Yandava C."/>
            <person name="Haas B."/>
            <person name="Nusbaum C."/>
            <person name="Birren B."/>
        </authorList>
    </citation>
    <scope>NUCLEOTIDE SEQUENCE [LARGE SCALE GENOMIC DNA]</scope>
    <source>
        <strain evidence="4">ATCC 50818</strain>
    </source>
</reference>
<dbReference type="Pfam" id="PF00023">
    <property type="entry name" value="Ank"/>
    <property type="match status" value="1"/>
</dbReference>
<dbReference type="STRING" id="946362.F2U825"/>
<dbReference type="PROSITE" id="PS50088">
    <property type="entry name" value="ANK_REPEAT"/>
    <property type="match status" value="2"/>
</dbReference>
<dbReference type="eggNOG" id="KOG0229">
    <property type="taxonomic scope" value="Eukaryota"/>
</dbReference>
<dbReference type="PANTHER" id="PTHR15897:SF2">
    <property type="entry name" value="ANKYRIN REPEAT AND MYND DOMAIN-CONTAINING PROTEIN 1"/>
    <property type="match status" value="1"/>
</dbReference>
<feature type="compositionally biased region" description="Low complexity" evidence="3">
    <location>
        <begin position="889"/>
        <end position="906"/>
    </location>
</feature>
<keyword evidence="5" id="KW-1185">Reference proteome</keyword>
<keyword evidence="2" id="KW-0040">ANK repeat</keyword>
<dbReference type="Gene3D" id="2.20.110.10">
    <property type="entry name" value="Histone H3 K4-specific methyltransferase SET7/9 N-terminal domain"/>
    <property type="match status" value="3"/>
</dbReference>
<dbReference type="SMART" id="SM00248">
    <property type="entry name" value="ANK"/>
    <property type="match status" value="5"/>
</dbReference>
<gene>
    <name evidence="4" type="ORF">PTSG_04661</name>
</gene>
<evidence type="ECO:0000256" key="2">
    <source>
        <dbReference type="PROSITE-ProRule" id="PRU00023"/>
    </source>
</evidence>
<proteinExistence type="predicted"/>
<organism evidence="5">
    <name type="scientific">Salpingoeca rosetta (strain ATCC 50818 / BSB-021)</name>
    <dbReference type="NCBI Taxonomy" id="946362"/>
    <lineage>
        <taxon>Eukaryota</taxon>
        <taxon>Choanoflagellata</taxon>
        <taxon>Craspedida</taxon>
        <taxon>Salpingoecidae</taxon>
        <taxon>Salpingoeca</taxon>
    </lineage>
</organism>
<dbReference type="SUPFAM" id="SSF82185">
    <property type="entry name" value="Histone H3 K4-specific methyltransferase SET7/9 N-terminal domain"/>
    <property type="match status" value="3"/>
</dbReference>
<dbReference type="AlphaFoldDB" id="F2U825"/>
<feature type="compositionally biased region" description="Low complexity" evidence="3">
    <location>
        <begin position="791"/>
        <end position="802"/>
    </location>
</feature>
<dbReference type="OMA" id="ERCKMRA"/>
<dbReference type="GeneID" id="16075334"/>
<dbReference type="Proteomes" id="UP000007799">
    <property type="component" value="Unassembled WGS sequence"/>
</dbReference>
<dbReference type="InterPro" id="IPR036770">
    <property type="entry name" value="Ankyrin_rpt-contain_sf"/>
</dbReference>
<feature type="repeat" description="ANK" evidence="2">
    <location>
        <begin position="306"/>
        <end position="338"/>
    </location>
</feature>
<dbReference type="InterPro" id="IPR003409">
    <property type="entry name" value="MORN"/>
</dbReference>
<evidence type="ECO:0000256" key="1">
    <source>
        <dbReference type="ARBA" id="ARBA00022737"/>
    </source>
</evidence>
<dbReference type="KEGG" id="sre:PTSG_04661"/>
<dbReference type="SUPFAM" id="SSF48403">
    <property type="entry name" value="Ankyrin repeat"/>
    <property type="match status" value="1"/>
</dbReference>
<feature type="compositionally biased region" description="Low complexity" evidence="3">
    <location>
        <begin position="1033"/>
        <end position="1053"/>
    </location>
</feature>
<feature type="compositionally biased region" description="Basic and acidic residues" evidence="3">
    <location>
        <begin position="823"/>
        <end position="833"/>
    </location>
</feature>
<evidence type="ECO:0000256" key="3">
    <source>
        <dbReference type="SAM" id="MobiDB-lite"/>
    </source>
</evidence>
<dbReference type="InParanoid" id="F2U825"/>
<dbReference type="RefSeq" id="XP_004994752.1">
    <property type="nucleotide sequence ID" value="XM_004994695.1"/>
</dbReference>
<dbReference type="OrthoDB" id="423343at2759"/>
<dbReference type="Pfam" id="PF12796">
    <property type="entry name" value="Ank_2"/>
    <property type="match status" value="1"/>
</dbReference>
<name>F2U825_SALR5</name>
<feature type="region of interest" description="Disordered" evidence="3">
    <location>
        <begin position="988"/>
        <end position="1067"/>
    </location>
</feature>
<evidence type="ECO:0000313" key="5">
    <source>
        <dbReference type="Proteomes" id="UP000007799"/>
    </source>
</evidence>
<accession>F2U825</accession>
<evidence type="ECO:0000313" key="4">
    <source>
        <dbReference type="EMBL" id="EGD72930.1"/>
    </source>
</evidence>
<dbReference type="InterPro" id="IPR002110">
    <property type="entry name" value="Ankyrin_rpt"/>
</dbReference>
<feature type="region of interest" description="Disordered" evidence="3">
    <location>
        <begin position="756"/>
        <end position="966"/>
    </location>
</feature>
<dbReference type="Gene3D" id="1.25.40.20">
    <property type="entry name" value="Ankyrin repeat-containing domain"/>
    <property type="match status" value="2"/>
</dbReference>